<evidence type="ECO:0000313" key="2">
    <source>
        <dbReference type="Proteomes" id="UP000887564"/>
    </source>
</evidence>
<evidence type="ECO:0000256" key="1">
    <source>
        <dbReference type="SAM" id="Phobius"/>
    </source>
</evidence>
<sequence>MHLFQSHAQVIGLLLFFMMESLYVCGTPSRASGSNY</sequence>
<keyword evidence="2" id="KW-1185">Reference proteome</keyword>
<dbReference type="AlphaFoldDB" id="A0A914RZZ4"/>
<proteinExistence type="predicted"/>
<feature type="transmembrane region" description="Helical" evidence="1">
    <location>
        <begin position="6"/>
        <end position="26"/>
    </location>
</feature>
<keyword evidence="1" id="KW-1133">Transmembrane helix</keyword>
<keyword evidence="1" id="KW-0472">Membrane</keyword>
<keyword evidence="1" id="KW-0812">Transmembrane</keyword>
<evidence type="ECO:0000313" key="3">
    <source>
        <dbReference type="WBParaSite" id="PEQ_0001190301-mRNA-1"/>
    </source>
</evidence>
<name>A0A914RZZ4_PAREQ</name>
<dbReference type="Proteomes" id="UP000887564">
    <property type="component" value="Unplaced"/>
</dbReference>
<dbReference type="WBParaSite" id="PEQ_0001190301-mRNA-1">
    <property type="protein sequence ID" value="PEQ_0001190301-mRNA-1"/>
    <property type="gene ID" value="PEQ_0001190301"/>
</dbReference>
<organism evidence="2 3">
    <name type="scientific">Parascaris equorum</name>
    <name type="common">Equine roundworm</name>
    <dbReference type="NCBI Taxonomy" id="6256"/>
    <lineage>
        <taxon>Eukaryota</taxon>
        <taxon>Metazoa</taxon>
        <taxon>Ecdysozoa</taxon>
        <taxon>Nematoda</taxon>
        <taxon>Chromadorea</taxon>
        <taxon>Rhabditida</taxon>
        <taxon>Spirurina</taxon>
        <taxon>Ascaridomorpha</taxon>
        <taxon>Ascaridoidea</taxon>
        <taxon>Ascarididae</taxon>
        <taxon>Parascaris</taxon>
    </lineage>
</organism>
<protein>
    <submittedName>
        <fullName evidence="3">Uncharacterized protein</fullName>
    </submittedName>
</protein>
<reference evidence="3" key="1">
    <citation type="submission" date="2022-11" db="UniProtKB">
        <authorList>
            <consortium name="WormBaseParasite"/>
        </authorList>
    </citation>
    <scope>IDENTIFICATION</scope>
</reference>
<accession>A0A914RZZ4</accession>